<feature type="compositionally biased region" description="Polar residues" evidence="1">
    <location>
        <begin position="108"/>
        <end position="118"/>
    </location>
</feature>
<dbReference type="AlphaFoldDB" id="A0AAW0AA34"/>
<accession>A0AAW0AA34</accession>
<gene>
    <name evidence="2" type="ORF">R3P38DRAFT_2794633</name>
</gene>
<evidence type="ECO:0000256" key="1">
    <source>
        <dbReference type="SAM" id="MobiDB-lite"/>
    </source>
</evidence>
<proteinExistence type="predicted"/>
<evidence type="ECO:0000313" key="3">
    <source>
        <dbReference type="Proteomes" id="UP001362999"/>
    </source>
</evidence>
<keyword evidence="3" id="KW-1185">Reference proteome</keyword>
<comment type="caution">
    <text evidence="2">The sequence shown here is derived from an EMBL/GenBank/DDBJ whole genome shotgun (WGS) entry which is preliminary data.</text>
</comment>
<reference evidence="2 3" key="1">
    <citation type="journal article" date="2024" name="J Genomics">
        <title>Draft genome sequencing and assembly of Favolaschia claudopus CIRM-BRFM 2984 isolated from oak limbs.</title>
        <authorList>
            <person name="Navarro D."/>
            <person name="Drula E."/>
            <person name="Chaduli D."/>
            <person name="Cazenave R."/>
            <person name="Ahrendt S."/>
            <person name="Wang J."/>
            <person name="Lipzen A."/>
            <person name="Daum C."/>
            <person name="Barry K."/>
            <person name="Grigoriev I.V."/>
            <person name="Favel A."/>
            <person name="Rosso M.N."/>
            <person name="Martin F."/>
        </authorList>
    </citation>
    <scope>NUCLEOTIDE SEQUENCE [LARGE SCALE GENOMIC DNA]</scope>
    <source>
        <strain evidence="2 3">CIRM-BRFM 2984</strain>
    </source>
</reference>
<organism evidence="2 3">
    <name type="scientific">Favolaschia claudopus</name>
    <dbReference type="NCBI Taxonomy" id="2862362"/>
    <lineage>
        <taxon>Eukaryota</taxon>
        <taxon>Fungi</taxon>
        <taxon>Dikarya</taxon>
        <taxon>Basidiomycota</taxon>
        <taxon>Agaricomycotina</taxon>
        <taxon>Agaricomycetes</taxon>
        <taxon>Agaricomycetidae</taxon>
        <taxon>Agaricales</taxon>
        <taxon>Marasmiineae</taxon>
        <taxon>Mycenaceae</taxon>
        <taxon>Favolaschia</taxon>
    </lineage>
</organism>
<name>A0AAW0AA34_9AGAR</name>
<feature type="compositionally biased region" description="Polar residues" evidence="1">
    <location>
        <begin position="1"/>
        <end position="10"/>
    </location>
</feature>
<feature type="region of interest" description="Disordered" evidence="1">
    <location>
        <begin position="1"/>
        <end position="119"/>
    </location>
</feature>
<protein>
    <submittedName>
        <fullName evidence="2">Uncharacterized protein</fullName>
    </submittedName>
</protein>
<dbReference type="Proteomes" id="UP001362999">
    <property type="component" value="Unassembled WGS sequence"/>
</dbReference>
<sequence length="155" mass="16497">MPKPTRSTAETPKEAGIEILRPPPEIGGRVGEATNGWGGGGRGQKPGRNRRKTILEKRRSQRTAPSPIAPYNTLSGGRGPGQSGTIILDGYPSPFDEATVGPTAPTAPDNTRSGTTGLDNKKKKFRHVVAILKTFAEGRAGNALRMIVGLFLRRT</sequence>
<dbReference type="EMBL" id="JAWWNJ010000078">
    <property type="protein sequence ID" value="KAK7005450.1"/>
    <property type="molecule type" value="Genomic_DNA"/>
</dbReference>
<evidence type="ECO:0000313" key="2">
    <source>
        <dbReference type="EMBL" id="KAK7005450.1"/>
    </source>
</evidence>